<dbReference type="Proteomes" id="UP000247647">
    <property type="component" value="Unassembled WGS sequence"/>
</dbReference>
<evidence type="ECO:0000313" key="1">
    <source>
        <dbReference type="EMBL" id="PYH37238.1"/>
    </source>
</evidence>
<accession>A0A318ZAC4</accession>
<proteinExistence type="predicted"/>
<organism evidence="1 2">
    <name type="scientific">Aspergillus neoniger (strain CBS 115656)</name>
    <dbReference type="NCBI Taxonomy" id="1448310"/>
    <lineage>
        <taxon>Eukaryota</taxon>
        <taxon>Fungi</taxon>
        <taxon>Dikarya</taxon>
        <taxon>Ascomycota</taxon>
        <taxon>Pezizomycotina</taxon>
        <taxon>Eurotiomycetes</taxon>
        <taxon>Eurotiomycetidae</taxon>
        <taxon>Eurotiales</taxon>
        <taxon>Aspergillaceae</taxon>
        <taxon>Aspergillus</taxon>
        <taxon>Aspergillus subgen. Circumdati</taxon>
    </lineage>
</organism>
<name>A0A318ZAC4_ASPNB</name>
<keyword evidence="2" id="KW-1185">Reference proteome</keyword>
<protein>
    <submittedName>
        <fullName evidence="1">Uncharacterized protein</fullName>
    </submittedName>
</protein>
<sequence length="66" mass="7658">MLSVSQRLSLCMTCITRYSLIWRSYSSVLYNYMLRHLSHPCCLLAAIYRFGLAGCSNIIFHLIQKP</sequence>
<gene>
    <name evidence="1" type="ORF">BO87DRAFT_204169</name>
</gene>
<evidence type="ECO:0000313" key="2">
    <source>
        <dbReference type="Proteomes" id="UP000247647"/>
    </source>
</evidence>
<dbReference type="GeneID" id="37121027"/>
<dbReference type="EMBL" id="KZ821450">
    <property type="protein sequence ID" value="PYH37238.1"/>
    <property type="molecule type" value="Genomic_DNA"/>
</dbReference>
<reference evidence="1" key="1">
    <citation type="submission" date="2016-12" db="EMBL/GenBank/DDBJ databases">
        <title>The genomes of Aspergillus section Nigri reveals drivers in fungal speciation.</title>
        <authorList>
            <consortium name="DOE Joint Genome Institute"/>
            <person name="Vesth T.C."/>
            <person name="Nybo J."/>
            <person name="Theobald S."/>
            <person name="Brandl J."/>
            <person name="Frisvad J.C."/>
            <person name="Nielsen K.F."/>
            <person name="Lyhne E.K."/>
            <person name="Kogle M.E."/>
            <person name="Kuo A."/>
            <person name="Riley R."/>
            <person name="Clum A."/>
            <person name="Nolan M."/>
            <person name="Lipzen A."/>
            <person name="Salamov A."/>
            <person name="Henrissat B."/>
            <person name="Wiebenga A."/>
            <person name="De Vries R.P."/>
            <person name="Grigoriev I.V."/>
            <person name="Mortensen U.H."/>
            <person name="Andersen M.R."/>
            <person name="Baker S.E."/>
        </authorList>
    </citation>
    <scope>NUCLEOTIDE SEQUENCE [LARGE SCALE GENOMIC DNA]</scope>
    <source>
        <strain evidence="1">CBS 115656</strain>
    </source>
</reference>
<dbReference type="AlphaFoldDB" id="A0A318ZAC4"/>
<dbReference type="RefSeq" id="XP_025482716.1">
    <property type="nucleotide sequence ID" value="XM_025618571.1"/>
</dbReference>